<evidence type="ECO:0000313" key="2">
    <source>
        <dbReference type="Proteomes" id="UP001186974"/>
    </source>
</evidence>
<accession>A0ACC3DGL7</accession>
<comment type="caution">
    <text evidence="1">The sequence shown here is derived from an EMBL/GenBank/DDBJ whole genome shotgun (WGS) entry which is preliminary data.</text>
</comment>
<protein>
    <submittedName>
        <fullName evidence="1">Uncharacterized protein</fullName>
    </submittedName>
</protein>
<name>A0ACC3DGL7_9PEZI</name>
<dbReference type="Proteomes" id="UP001186974">
    <property type="component" value="Unassembled WGS sequence"/>
</dbReference>
<dbReference type="EMBL" id="JAWDJW010004986">
    <property type="protein sequence ID" value="KAK3070286.1"/>
    <property type="molecule type" value="Genomic_DNA"/>
</dbReference>
<evidence type="ECO:0000313" key="1">
    <source>
        <dbReference type="EMBL" id="KAK3070286.1"/>
    </source>
</evidence>
<organism evidence="1 2">
    <name type="scientific">Coniosporium uncinatum</name>
    <dbReference type="NCBI Taxonomy" id="93489"/>
    <lineage>
        <taxon>Eukaryota</taxon>
        <taxon>Fungi</taxon>
        <taxon>Dikarya</taxon>
        <taxon>Ascomycota</taxon>
        <taxon>Pezizomycotina</taxon>
        <taxon>Dothideomycetes</taxon>
        <taxon>Dothideomycetes incertae sedis</taxon>
        <taxon>Coniosporium</taxon>
    </lineage>
</organism>
<feature type="non-terminal residue" evidence="1">
    <location>
        <position position="286"/>
    </location>
</feature>
<keyword evidence="2" id="KW-1185">Reference proteome</keyword>
<proteinExistence type="predicted"/>
<reference evidence="1" key="1">
    <citation type="submission" date="2024-09" db="EMBL/GenBank/DDBJ databases">
        <title>Black Yeasts Isolated from many extreme environments.</title>
        <authorList>
            <person name="Coleine C."/>
            <person name="Stajich J.E."/>
            <person name="Selbmann L."/>
        </authorList>
    </citation>
    <scope>NUCLEOTIDE SEQUENCE</scope>
    <source>
        <strain evidence="1">CCFEE 5737</strain>
    </source>
</reference>
<gene>
    <name evidence="1" type="ORF">LTS18_015145</name>
</gene>
<sequence length="286" mass="32723">MSYEDGVEAAVIKQQFAEAAEKHKMELEIADKEVAKTDRTGWFNRTGWTQHLAGCNLKHLVHISRLPDRGETRLTQAMKVVDLTVERSVAGLRTLALETRRWLKSARQYEIDPRPMGRLQNPESQNRYTGYLRRLLCYLLRLAAANQMESLREDEESEEGSEDTSGAESDEEAEEESEQEEEESEGEEDIAKVDQDGMRDARRLCVLDSNQQKLLDMMWESLVVDEEEVQVEKMLKLLGSLIFQTVGDRPFSSPIIHFLAVLGIDEEMGRLRTADNFSYMLAGVVY</sequence>